<dbReference type="Gene3D" id="3.30.70.1290">
    <property type="entry name" value="Transposase IS200-like"/>
    <property type="match status" value="1"/>
</dbReference>
<dbReference type="GO" id="GO:0006313">
    <property type="term" value="P:DNA transposition"/>
    <property type="evidence" value="ECO:0007669"/>
    <property type="project" value="InterPro"/>
</dbReference>
<protein>
    <recommendedName>
        <fullName evidence="1">Transposase IS200-like domain-containing protein</fullName>
    </recommendedName>
</protein>
<keyword evidence="3" id="KW-1185">Reference proteome</keyword>
<dbReference type="PANTHER" id="PTHR34322:SF2">
    <property type="entry name" value="TRANSPOSASE IS200-LIKE DOMAIN-CONTAINING PROTEIN"/>
    <property type="match status" value="1"/>
</dbReference>
<accession>A0A6I6JXW5</accession>
<dbReference type="Proteomes" id="UP000428260">
    <property type="component" value="Chromosome"/>
</dbReference>
<dbReference type="KEGG" id="mcos:GM418_28110"/>
<evidence type="ECO:0000259" key="1">
    <source>
        <dbReference type="SMART" id="SM01321"/>
    </source>
</evidence>
<dbReference type="InterPro" id="IPR036515">
    <property type="entry name" value="Transposase_17_sf"/>
</dbReference>
<dbReference type="RefSeq" id="WP_158871219.1">
    <property type="nucleotide sequence ID" value="NZ_CP046401.1"/>
</dbReference>
<name>A0A6I6JXW5_9BACT</name>
<dbReference type="EMBL" id="CP046401">
    <property type="protein sequence ID" value="QGY47391.1"/>
    <property type="molecule type" value="Genomic_DNA"/>
</dbReference>
<sequence length="210" mass="25502">MKTIPLEYGRFYHLYNRGINGCNLFCEHENYEYFLYLYDKYISAVADTFAWVLMRNHFHLLVRIKKEGEINSFFENLEGFRNLQGLKTRNRVNQQFANLFNAYTKAVNKRFHRTGSLFEHPFRRIPVISNDHLKYLVYYIHHNPVHHGFCEHFLDYPWSSYLTMLSPKRTKLSRAEVLRWFDDKKNLIQYHSTEQVEKYNELKIDQLNDS</sequence>
<organism evidence="2 3">
    <name type="scientific">Maribellus comscasis</name>
    <dbReference type="NCBI Taxonomy" id="2681766"/>
    <lineage>
        <taxon>Bacteria</taxon>
        <taxon>Pseudomonadati</taxon>
        <taxon>Bacteroidota</taxon>
        <taxon>Bacteroidia</taxon>
        <taxon>Marinilabiliales</taxon>
        <taxon>Prolixibacteraceae</taxon>
        <taxon>Maribellus</taxon>
    </lineage>
</organism>
<evidence type="ECO:0000313" key="2">
    <source>
        <dbReference type="EMBL" id="QGY47391.1"/>
    </source>
</evidence>
<dbReference type="AlphaFoldDB" id="A0A6I6JXW5"/>
<gene>
    <name evidence="2" type="ORF">GM418_28110</name>
</gene>
<dbReference type="PANTHER" id="PTHR34322">
    <property type="entry name" value="TRANSPOSASE, Y1_TNP DOMAIN-CONTAINING"/>
    <property type="match status" value="1"/>
</dbReference>
<proteinExistence type="predicted"/>
<feature type="domain" description="Transposase IS200-like" evidence="1">
    <location>
        <begin position="7"/>
        <end position="143"/>
    </location>
</feature>
<dbReference type="InterPro" id="IPR002686">
    <property type="entry name" value="Transposase_17"/>
</dbReference>
<dbReference type="GO" id="GO:0004803">
    <property type="term" value="F:transposase activity"/>
    <property type="evidence" value="ECO:0007669"/>
    <property type="project" value="InterPro"/>
</dbReference>
<dbReference type="SUPFAM" id="SSF143422">
    <property type="entry name" value="Transposase IS200-like"/>
    <property type="match status" value="1"/>
</dbReference>
<reference evidence="2 3" key="1">
    <citation type="submission" date="2019-11" db="EMBL/GenBank/DDBJ databases">
        <authorList>
            <person name="Zheng R.K."/>
            <person name="Sun C.M."/>
        </authorList>
    </citation>
    <scope>NUCLEOTIDE SEQUENCE [LARGE SCALE GENOMIC DNA]</scope>
    <source>
        <strain evidence="2 3">WC007</strain>
    </source>
</reference>
<dbReference type="SMART" id="SM01321">
    <property type="entry name" value="Y1_Tnp"/>
    <property type="match status" value="1"/>
</dbReference>
<evidence type="ECO:0000313" key="3">
    <source>
        <dbReference type="Proteomes" id="UP000428260"/>
    </source>
</evidence>
<dbReference type="GO" id="GO:0003677">
    <property type="term" value="F:DNA binding"/>
    <property type="evidence" value="ECO:0007669"/>
    <property type="project" value="InterPro"/>
</dbReference>